<dbReference type="InterPro" id="IPR036185">
    <property type="entry name" value="DNA_heli_DnaB-like_N_sf"/>
</dbReference>
<dbReference type="Proteomes" id="UP000291189">
    <property type="component" value="Unassembled WGS sequence"/>
</dbReference>
<keyword evidence="1" id="KW-0235">DNA replication</keyword>
<dbReference type="PANTHER" id="PTHR30153:SF2">
    <property type="entry name" value="REPLICATIVE DNA HELICASE"/>
    <property type="match status" value="1"/>
</dbReference>
<dbReference type="InterPro" id="IPR016136">
    <property type="entry name" value="DNA_helicase_N/primase_C"/>
</dbReference>
<feature type="domain" description="DNA helicase DnaB-like N-terminal" evidence="3">
    <location>
        <begin position="4"/>
        <end position="103"/>
    </location>
</feature>
<dbReference type="EMBL" id="SDPU01000009">
    <property type="protein sequence ID" value="RYU14794.1"/>
    <property type="molecule type" value="Genomic_DNA"/>
</dbReference>
<dbReference type="GO" id="GO:0005524">
    <property type="term" value="F:ATP binding"/>
    <property type="evidence" value="ECO:0007669"/>
    <property type="project" value="InterPro"/>
</dbReference>
<evidence type="ECO:0000256" key="2">
    <source>
        <dbReference type="ARBA" id="ARBA00023125"/>
    </source>
</evidence>
<dbReference type="OrthoDB" id="2970604at2"/>
<dbReference type="Pfam" id="PF00772">
    <property type="entry name" value="DnaB"/>
    <property type="match status" value="1"/>
</dbReference>
<dbReference type="PANTHER" id="PTHR30153">
    <property type="entry name" value="REPLICATIVE DNA HELICASE DNAB"/>
    <property type="match status" value="1"/>
</dbReference>
<dbReference type="InterPro" id="IPR007693">
    <property type="entry name" value="DNA_helicase_DnaB-like_N"/>
</dbReference>
<dbReference type="GO" id="GO:0003677">
    <property type="term" value="F:DNA binding"/>
    <property type="evidence" value="ECO:0007669"/>
    <property type="project" value="UniProtKB-KW"/>
</dbReference>
<evidence type="ECO:0000313" key="5">
    <source>
        <dbReference type="Proteomes" id="UP000291189"/>
    </source>
</evidence>
<dbReference type="GO" id="GO:0003678">
    <property type="term" value="F:DNA helicase activity"/>
    <property type="evidence" value="ECO:0007669"/>
    <property type="project" value="InterPro"/>
</dbReference>
<dbReference type="SUPFAM" id="SSF48024">
    <property type="entry name" value="N-terminal domain of DnaB helicase"/>
    <property type="match status" value="2"/>
</dbReference>
<organism evidence="4 5">
    <name type="scientific">Nocardioides iriomotensis</name>
    <dbReference type="NCBI Taxonomy" id="715784"/>
    <lineage>
        <taxon>Bacteria</taxon>
        <taxon>Bacillati</taxon>
        <taxon>Actinomycetota</taxon>
        <taxon>Actinomycetes</taxon>
        <taxon>Propionibacteriales</taxon>
        <taxon>Nocardioidaceae</taxon>
        <taxon>Nocardioides</taxon>
    </lineage>
</organism>
<evidence type="ECO:0000259" key="3">
    <source>
        <dbReference type="Pfam" id="PF00772"/>
    </source>
</evidence>
<gene>
    <name evidence="4" type="ORF">ETU37_02055</name>
</gene>
<dbReference type="Gene3D" id="1.10.860.10">
    <property type="entry name" value="DNAb Helicase, Chain A"/>
    <property type="match status" value="2"/>
</dbReference>
<dbReference type="AlphaFoldDB" id="A0A4Q5J877"/>
<reference evidence="4 5" key="1">
    <citation type="submission" date="2019-01" db="EMBL/GenBank/DDBJ databases">
        <title>Nocardioides guangzhouensis sp. nov., an actinobacterium isolated from soil.</title>
        <authorList>
            <person name="Fu Y."/>
            <person name="Cai Y."/>
            <person name="Lin Z."/>
            <person name="Chen P."/>
        </authorList>
    </citation>
    <scope>NUCLEOTIDE SEQUENCE [LARGE SCALE GENOMIC DNA]</scope>
    <source>
        <strain evidence="4 5">NBRC 105384</strain>
    </source>
</reference>
<dbReference type="GO" id="GO:0005829">
    <property type="term" value="C:cytosol"/>
    <property type="evidence" value="ECO:0007669"/>
    <property type="project" value="TreeGrafter"/>
</dbReference>
<accession>A0A4Q5J877</accession>
<evidence type="ECO:0000256" key="1">
    <source>
        <dbReference type="ARBA" id="ARBA00022705"/>
    </source>
</evidence>
<dbReference type="RefSeq" id="WP_129985217.1">
    <property type="nucleotide sequence ID" value="NZ_SDPU01000009.1"/>
</dbReference>
<proteinExistence type="predicted"/>
<name>A0A4Q5J877_9ACTN</name>
<keyword evidence="2" id="KW-0238">DNA-binding</keyword>
<comment type="caution">
    <text evidence="4">The sequence shown here is derived from an EMBL/GenBank/DDBJ whole genome shotgun (WGS) entry which is preliminary data.</text>
</comment>
<evidence type="ECO:0000313" key="4">
    <source>
        <dbReference type="EMBL" id="RYU14794.1"/>
    </source>
</evidence>
<protein>
    <recommendedName>
        <fullName evidence="3">DNA helicase DnaB-like N-terminal domain-containing protein</fullName>
    </recommendedName>
</protein>
<dbReference type="GO" id="GO:0006260">
    <property type="term" value="P:DNA replication"/>
    <property type="evidence" value="ECO:0007669"/>
    <property type="project" value="UniProtKB-KW"/>
</dbReference>
<keyword evidence="5" id="KW-1185">Reference proteome</keyword>
<sequence>MNLQQAAERAVVGGLLNEPARYDEVASWLEATDFDGVAEFQAFGAITRLRRRAADISAETVEAEVREDVSPGTQVADAAHLVSVMQETPEASRVAVYGRMVLEMSIRRRVSTEAIGLRQRAEKADTTNELNLVFAHVDSLRRGVEDLHKRETEAARSHSVAPAVLEGLTTLTRFPRYEHSIVERDAILALVDHPAAIGNVAKWLRSGDFGDEEAGSLFGELVVLHDAGNPVDRITLAWRAAKVGIEGPISDGLVARPVAPTVGRAELVARRVLEQSVKSAVIATSEELERAADDPSLNTTSHAYARLNALWPQQRRLVKARVSLAE</sequence>